<dbReference type="PANTHER" id="PTHR28124">
    <property type="entry name" value="DNA REPLICATION REGULATOR SLD2"/>
    <property type="match status" value="1"/>
</dbReference>
<feature type="compositionally biased region" description="Basic residues" evidence="8">
    <location>
        <begin position="247"/>
        <end position="263"/>
    </location>
</feature>
<keyword evidence="4 7" id="KW-0235">DNA replication</keyword>
<accession>A0AB34PMS8</accession>
<dbReference type="GO" id="GO:0031261">
    <property type="term" value="C:DNA replication preinitiation complex"/>
    <property type="evidence" value="ECO:0007669"/>
    <property type="project" value="TreeGrafter"/>
</dbReference>
<dbReference type="InterPro" id="IPR021110">
    <property type="entry name" value="DNA_rep_checkpnt_protein"/>
</dbReference>
<sequence length="351" mass="40329">MDIVEIKSKIKEWEYAFRKQHNKLPSKADIKDDVEIHKLYSLYKSIKSGQQQKPSKQETVNEPASVQSSPVKRNDYSPRGELGPTPQANGRVLSIFDLKMTPPDSSPLKHKSDKASPSAFAMPPPQSPVKNIIETPTKSKNKSFVTPIKGRKIVFETPSYLNKHRQNPQTPDSHNNNNNNTVINFSVSPSPFKTQRSIGKRLTEVYNTSLKEAEDLKSFNLEEEFQSHEEQESEETETTTNNDRKIAPRSKRTQKRSTRRVKMAPRPVNSKPSLENVNLQDHITKLEEGERKQLVAYMDSDEDDENRDGEVGIASVFESPTKKTRMPVSNNFKRLKINDPRSRRFKQRMRR</sequence>
<feature type="region of interest" description="Disordered" evidence="8">
    <location>
        <begin position="162"/>
        <end position="193"/>
    </location>
</feature>
<protein>
    <recommendedName>
        <fullName evidence="3 7">DNA replication regulator SLD2</fullName>
    </recommendedName>
</protein>
<dbReference type="GO" id="GO:0003697">
    <property type="term" value="F:single-stranded DNA binding"/>
    <property type="evidence" value="ECO:0007669"/>
    <property type="project" value="TreeGrafter"/>
</dbReference>
<feature type="region of interest" description="Disordered" evidence="8">
    <location>
        <begin position="217"/>
        <end position="274"/>
    </location>
</feature>
<feature type="compositionally biased region" description="Polar residues" evidence="8">
    <location>
        <begin position="47"/>
        <end position="71"/>
    </location>
</feature>
<dbReference type="AlphaFoldDB" id="A0AB34PMS8"/>
<reference evidence="9 10" key="1">
    <citation type="submission" date="2013-12" db="EMBL/GenBank/DDBJ databases">
        <title>The Genome Sequence of Candida albicans P78048.</title>
        <authorList>
            <consortium name="The Broad Institute Genome Sequencing Platform"/>
            <consortium name="The Broad Institute Genome Sequencing Center for Infectious Disease"/>
            <person name="Cuomo C."/>
            <person name="Bennett R."/>
            <person name="Hirakawa M."/>
            <person name="Noverr M."/>
            <person name="Mitchell A."/>
            <person name="Young S.K."/>
            <person name="Zeng Q."/>
            <person name="Gargeya S."/>
            <person name="Fitzgerald M."/>
            <person name="Abouelleil A."/>
            <person name="Alvarado L."/>
            <person name="Berlin A.M."/>
            <person name="Chapman S.B."/>
            <person name="Dewar J."/>
            <person name="Goldberg J."/>
            <person name="Griggs A."/>
            <person name="Gujja S."/>
            <person name="Hansen M."/>
            <person name="Howarth C."/>
            <person name="Imamovic A."/>
            <person name="Larimer J."/>
            <person name="McCowan C."/>
            <person name="Murphy C."/>
            <person name="Pearson M."/>
            <person name="Priest M."/>
            <person name="Roberts A."/>
            <person name="Saif S."/>
            <person name="Shea T."/>
            <person name="Sykes S."/>
            <person name="Wortman J."/>
            <person name="Nusbaum C."/>
            <person name="Birren B."/>
        </authorList>
    </citation>
    <scope>NUCLEOTIDE SEQUENCE [LARGE SCALE GENOMIC DNA]</scope>
    <source>
        <strain evidence="9 10">P78048</strain>
    </source>
</reference>
<dbReference type="GO" id="GO:0003688">
    <property type="term" value="F:DNA replication origin binding"/>
    <property type="evidence" value="ECO:0007669"/>
    <property type="project" value="TreeGrafter"/>
</dbReference>
<evidence type="ECO:0000313" key="9">
    <source>
        <dbReference type="EMBL" id="KGR04571.1"/>
    </source>
</evidence>
<evidence type="ECO:0000256" key="8">
    <source>
        <dbReference type="SAM" id="MobiDB-lite"/>
    </source>
</evidence>
<dbReference type="CDD" id="cd22289">
    <property type="entry name" value="RecQL4_SLD2_NTD"/>
    <property type="match status" value="1"/>
</dbReference>
<dbReference type="GO" id="GO:0006270">
    <property type="term" value="P:DNA replication initiation"/>
    <property type="evidence" value="ECO:0007669"/>
    <property type="project" value="UniProtKB-UniRule"/>
</dbReference>
<dbReference type="Proteomes" id="UP000030161">
    <property type="component" value="Unassembled WGS sequence"/>
</dbReference>
<comment type="subcellular location">
    <subcellularLocation>
        <location evidence="1 7">Nucleus</location>
    </subcellularLocation>
</comment>
<dbReference type="PANTHER" id="PTHR28124:SF1">
    <property type="entry name" value="DNA REPLICATION REGULATOR SLD2"/>
    <property type="match status" value="1"/>
</dbReference>
<organism evidence="9 10">
    <name type="scientific">Candida albicans P78048</name>
    <dbReference type="NCBI Taxonomy" id="1094989"/>
    <lineage>
        <taxon>Eukaryota</taxon>
        <taxon>Fungi</taxon>
        <taxon>Dikarya</taxon>
        <taxon>Ascomycota</taxon>
        <taxon>Saccharomycotina</taxon>
        <taxon>Pichiomycetes</taxon>
        <taxon>Debaryomycetaceae</taxon>
        <taxon>Candida/Lodderomyces clade</taxon>
        <taxon>Candida</taxon>
    </lineage>
</organism>
<evidence type="ECO:0000256" key="6">
    <source>
        <dbReference type="ARBA" id="ARBA00023306"/>
    </source>
</evidence>
<comment type="function">
    <text evidence="7">Has a role in the initiation of DNA replication. Required at S-phase checkpoint.</text>
</comment>
<dbReference type="InterPro" id="IPR040203">
    <property type="entry name" value="Sld2"/>
</dbReference>
<comment type="caution">
    <text evidence="9">The sequence shown here is derived from an EMBL/GenBank/DDBJ whole genome shotgun (WGS) entry which is preliminary data.</text>
</comment>
<comment type="similarity">
    <text evidence="2 7">Belongs to the SLD2 family.</text>
</comment>
<evidence type="ECO:0000256" key="4">
    <source>
        <dbReference type="ARBA" id="ARBA00022705"/>
    </source>
</evidence>
<proteinExistence type="inferred from homology"/>
<dbReference type="Gene3D" id="1.10.10.1460">
    <property type="match status" value="1"/>
</dbReference>
<evidence type="ECO:0000256" key="3">
    <source>
        <dbReference type="ARBA" id="ARBA00018363"/>
    </source>
</evidence>
<dbReference type="FunFam" id="1.10.10.1460:FF:000001">
    <property type="entry name" value="DNA replication regulator Sld2"/>
    <property type="match status" value="1"/>
</dbReference>
<evidence type="ECO:0000313" key="10">
    <source>
        <dbReference type="Proteomes" id="UP000030161"/>
    </source>
</evidence>
<gene>
    <name evidence="9" type="ORF">MG3_05700</name>
</gene>
<dbReference type="GO" id="GO:0000727">
    <property type="term" value="P:double-strand break repair via break-induced replication"/>
    <property type="evidence" value="ECO:0007669"/>
    <property type="project" value="TreeGrafter"/>
</dbReference>
<evidence type="ECO:0000256" key="7">
    <source>
        <dbReference type="RuleBase" id="RU367067"/>
    </source>
</evidence>
<dbReference type="GO" id="GO:1902977">
    <property type="term" value="P:mitotic DNA replication preinitiation complex assembly"/>
    <property type="evidence" value="ECO:0007669"/>
    <property type="project" value="TreeGrafter"/>
</dbReference>
<evidence type="ECO:0000256" key="5">
    <source>
        <dbReference type="ARBA" id="ARBA00023242"/>
    </source>
</evidence>
<name>A0AB34PMS8_CANAX</name>
<keyword evidence="5 7" id="KW-0539">Nucleus</keyword>
<evidence type="ECO:0000256" key="2">
    <source>
        <dbReference type="ARBA" id="ARBA00007276"/>
    </source>
</evidence>
<evidence type="ECO:0000256" key="1">
    <source>
        <dbReference type="ARBA" id="ARBA00004123"/>
    </source>
</evidence>
<feature type="region of interest" description="Disordered" evidence="8">
    <location>
        <begin position="47"/>
        <end position="133"/>
    </location>
</feature>
<dbReference type="Pfam" id="PF11719">
    <property type="entry name" value="Drc1-Sld2"/>
    <property type="match status" value="1"/>
</dbReference>
<feature type="compositionally biased region" description="Polar residues" evidence="8">
    <location>
        <begin position="181"/>
        <end position="193"/>
    </location>
</feature>
<dbReference type="EMBL" id="AJIX01000042">
    <property type="protein sequence ID" value="KGR04571.1"/>
    <property type="molecule type" value="Genomic_DNA"/>
</dbReference>
<keyword evidence="6 7" id="KW-0131">Cell cycle</keyword>